<protein>
    <recommendedName>
        <fullName evidence="3">Calcineurin-like phosphoesterase family protein</fullName>
    </recommendedName>
</protein>
<gene>
    <name evidence="1" type="ORF">DSM104443_03923</name>
</gene>
<proteinExistence type="predicted"/>
<name>A0A6M4H015_9PROT</name>
<dbReference type="Gene3D" id="3.60.21.10">
    <property type="match status" value="1"/>
</dbReference>
<sequence>MAASPLALGIERDERPGRACPQDYRYPPRSFDRAPEIECETLYVAGGLYGNVDALDALLAMVAREPGAKLAFNGDFHWFDVAPSDFDYVASTVLAHSATRGNVETEIAHEDSGAGCGCAYPAEVGDAEVERSNRILDALRETSRRFPDLRKRHGELPMNLVARVGDARVGLVHGDAASLAGWGFAHDQLDNPRKARWLESVFAESKVDVFASSHTCLPACRAFPFGAVINNGAAGMPNFSGTAHGIVTRIACSAAPSETLYGVQVRGVHVDALALRFDERRWNERFLASWPEGSPAHESYYRRIAHGPKFTKSQAAPHAA</sequence>
<organism evidence="1 2">
    <name type="scientific">Usitatibacter rugosus</name>
    <dbReference type="NCBI Taxonomy" id="2732067"/>
    <lineage>
        <taxon>Bacteria</taxon>
        <taxon>Pseudomonadati</taxon>
        <taxon>Pseudomonadota</taxon>
        <taxon>Betaproteobacteria</taxon>
        <taxon>Nitrosomonadales</taxon>
        <taxon>Usitatibacteraceae</taxon>
        <taxon>Usitatibacter</taxon>
    </lineage>
</organism>
<dbReference type="Proteomes" id="UP000501534">
    <property type="component" value="Chromosome"/>
</dbReference>
<dbReference type="AlphaFoldDB" id="A0A6M4H015"/>
<dbReference type="EMBL" id="CP053069">
    <property type="protein sequence ID" value="QJR12830.1"/>
    <property type="molecule type" value="Genomic_DNA"/>
</dbReference>
<dbReference type="KEGG" id="uru:DSM104443_03923"/>
<dbReference type="InterPro" id="IPR029052">
    <property type="entry name" value="Metallo-depent_PP-like"/>
</dbReference>
<reference evidence="1 2" key="1">
    <citation type="submission" date="2020-04" db="EMBL/GenBank/DDBJ databases">
        <title>Usitatibacter rugosus gen. nov., sp. nov. and Usitatibacter palustris sp. nov., novel members of Usitatibacteraceae fam. nov. within the order Nitrosomonadales isolated from soil.</title>
        <authorList>
            <person name="Huber K.J."/>
            <person name="Neumann-Schaal M."/>
            <person name="Geppert A."/>
            <person name="Luckner M."/>
            <person name="Wanner G."/>
            <person name="Overmann J."/>
        </authorList>
    </citation>
    <scope>NUCLEOTIDE SEQUENCE [LARGE SCALE GENOMIC DNA]</scope>
    <source>
        <strain evidence="1 2">0125_3</strain>
    </source>
</reference>
<evidence type="ECO:0008006" key="3">
    <source>
        <dbReference type="Google" id="ProtNLM"/>
    </source>
</evidence>
<dbReference type="SUPFAM" id="SSF56300">
    <property type="entry name" value="Metallo-dependent phosphatases"/>
    <property type="match status" value="1"/>
</dbReference>
<dbReference type="RefSeq" id="WP_171095368.1">
    <property type="nucleotide sequence ID" value="NZ_CP053069.1"/>
</dbReference>
<evidence type="ECO:0000313" key="2">
    <source>
        <dbReference type="Proteomes" id="UP000501534"/>
    </source>
</evidence>
<accession>A0A6M4H015</accession>
<keyword evidence="2" id="KW-1185">Reference proteome</keyword>
<evidence type="ECO:0000313" key="1">
    <source>
        <dbReference type="EMBL" id="QJR12830.1"/>
    </source>
</evidence>